<name>A0ABV6K5M0_9LACO</name>
<gene>
    <name evidence="1" type="ORF">ACFFGS_10205</name>
</gene>
<proteinExistence type="predicted"/>
<reference evidence="1 2" key="1">
    <citation type="submission" date="2024-09" db="EMBL/GenBank/DDBJ databases">
        <authorList>
            <person name="Sun Q."/>
            <person name="Mori K."/>
        </authorList>
    </citation>
    <scope>NUCLEOTIDE SEQUENCE [LARGE SCALE GENOMIC DNA]</scope>
    <source>
        <strain evidence="1 2">TBRC 4575</strain>
    </source>
</reference>
<keyword evidence="2" id="KW-1185">Reference proteome</keyword>
<accession>A0ABV6K5M0</accession>
<comment type="caution">
    <text evidence="1">The sequence shown here is derived from an EMBL/GenBank/DDBJ whole genome shotgun (WGS) entry which is preliminary data.</text>
</comment>
<sequence length="301" mass="33955">MSQARIVHQQLKEKRSYKVNRKRKQINSITPEETALVIAYYGAKNFNDSDGWSSVYNQLSNGTLKLMLSSKYNKELAKPGTGVQYVFVKKQSDTSKLTIRNAPSYTLENDQTVNFYQPYNYENTIQRVGLEEIIDFGNEHEIAGQIKQREKNVTLTDVRKTETNNTLTENDLNDDPNYLFEKALVFYGTQRGTSDEWKSLKKMIAEETVKLEFSGSASEGTQIVLQQAGSTGALIFYESASTGHPALYNFGHLTGTDEDDYKFGDTGNSNVGYTVKELLPYINSHGGRAAVEKMPIDQYLP</sequence>
<dbReference type="EMBL" id="JBHLUK010000072">
    <property type="protein sequence ID" value="MFC0424492.1"/>
    <property type="molecule type" value="Genomic_DNA"/>
</dbReference>
<dbReference type="Proteomes" id="UP001589855">
    <property type="component" value="Unassembled WGS sequence"/>
</dbReference>
<evidence type="ECO:0000313" key="2">
    <source>
        <dbReference type="Proteomes" id="UP001589855"/>
    </source>
</evidence>
<evidence type="ECO:0000313" key="1">
    <source>
        <dbReference type="EMBL" id="MFC0424492.1"/>
    </source>
</evidence>
<protein>
    <submittedName>
        <fullName evidence="1">Uncharacterized protein</fullName>
    </submittedName>
</protein>
<dbReference type="RefSeq" id="WP_137644942.1">
    <property type="nucleotide sequence ID" value="NZ_BAABRM010000009.1"/>
</dbReference>
<organism evidence="1 2">
    <name type="scientific">Lactiplantibacillus plajomi</name>
    <dbReference type="NCBI Taxonomy" id="1457217"/>
    <lineage>
        <taxon>Bacteria</taxon>
        <taxon>Bacillati</taxon>
        <taxon>Bacillota</taxon>
        <taxon>Bacilli</taxon>
        <taxon>Lactobacillales</taxon>
        <taxon>Lactobacillaceae</taxon>
        <taxon>Lactiplantibacillus</taxon>
    </lineage>
</organism>